<sequence>MRLAAALTLSAALLLGAAQPAAAAPTVDLRPPGSVVVGPGTGTYATFAAADVPASVRAMDLYIYGPNGDRALVDLQIRNRPGIWEGEYKFHRSEGFGRWKAVLTMRDNAGRTSKGGTVHFTVKRRTTLSTADSQSRGSGVSGVLRKMNAKGRYTAYAGQKVRLYRWDGSWTYVTADVTDGKGRYSFKKRSGKLQIRYAGSGLNAGAVRTVS</sequence>
<proteinExistence type="predicted"/>
<evidence type="ECO:0000256" key="1">
    <source>
        <dbReference type="SAM" id="SignalP"/>
    </source>
</evidence>
<evidence type="ECO:0000313" key="3">
    <source>
        <dbReference type="Proteomes" id="UP001500665"/>
    </source>
</evidence>
<keyword evidence="1" id="KW-0732">Signal</keyword>
<accession>A0ABN1QC11</accession>
<feature type="signal peptide" evidence="1">
    <location>
        <begin position="1"/>
        <end position="23"/>
    </location>
</feature>
<evidence type="ECO:0008006" key="4">
    <source>
        <dbReference type="Google" id="ProtNLM"/>
    </source>
</evidence>
<comment type="caution">
    <text evidence="2">The sequence shown here is derived from an EMBL/GenBank/DDBJ whole genome shotgun (WGS) entry which is preliminary data.</text>
</comment>
<keyword evidence="3" id="KW-1185">Reference proteome</keyword>
<organism evidence="2 3">
    <name type="scientific">Actinocorallia libanotica</name>
    <dbReference type="NCBI Taxonomy" id="46162"/>
    <lineage>
        <taxon>Bacteria</taxon>
        <taxon>Bacillati</taxon>
        <taxon>Actinomycetota</taxon>
        <taxon>Actinomycetes</taxon>
        <taxon>Streptosporangiales</taxon>
        <taxon>Thermomonosporaceae</taxon>
        <taxon>Actinocorallia</taxon>
    </lineage>
</organism>
<reference evidence="2 3" key="1">
    <citation type="journal article" date="2019" name="Int. J. Syst. Evol. Microbiol.">
        <title>The Global Catalogue of Microorganisms (GCM) 10K type strain sequencing project: providing services to taxonomists for standard genome sequencing and annotation.</title>
        <authorList>
            <consortium name="The Broad Institute Genomics Platform"/>
            <consortium name="The Broad Institute Genome Sequencing Center for Infectious Disease"/>
            <person name="Wu L."/>
            <person name="Ma J."/>
        </authorList>
    </citation>
    <scope>NUCLEOTIDE SEQUENCE [LARGE SCALE GENOMIC DNA]</scope>
    <source>
        <strain evidence="2 3">JCM 10696</strain>
    </source>
</reference>
<protein>
    <recommendedName>
        <fullName evidence="4">Carboxypeptidase regulatory-like domain-containing protein</fullName>
    </recommendedName>
</protein>
<feature type="chain" id="PRO_5046493718" description="Carboxypeptidase regulatory-like domain-containing protein" evidence="1">
    <location>
        <begin position="24"/>
        <end position="211"/>
    </location>
</feature>
<evidence type="ECO:0000313" key="2">
    <source>
        <dbReference type="EMBL" id="GAA0940405.1"/>
    </source>
</evidence>
<name>A0ABN1QC11_9ACTN</name>
<dbReference type="RefSeq" id="WP_344237114.1">
    <property type="nucleotide sequence ID" value="NZ_BAAAHH010000002.1"/>
</dbReference>
<gene>
    <name evidence="2" type="ORF">GCM10009550_09820</name>
</gene>
<dbReference type="Proteomes" id="UP001500665">
    <property type="component" value="Unassembled WGS sequence"/>
</dbReference>
<dbReference type="EMBL" id="BAAAHH010000002">
    <property type="protein sequence ID" value="GAA0940405.1"/>
    <property type="molecule type" value="Genomic_DNA"/>
</dbReference>